<reference evidence="8" key="2">
    <citation type="submission" date="2023-02" db="EMBL/GenBank/DDBJ databases">
        <authorList>
            <person name="Sun Q."/>
            <person name="Mori K."/>
        </authorList>
    </citation>
    <scope>NUCLEOTIDE SEQUENCE</scope>
    <source>
        <strain evidence="8">NBRC 112290</strain>
    </source>
</reference>
<dbReference type="PANTHER" id="PTHR36838:SF3">
    <property type="entry name" value="TRANSPORTER AUXIN EFFLUX CARRIER EC FAMILY"/>
    <property type="match status" value="1"/>
</dbReference>
<gene>
    <name evidence="8" type="ORF">GCM10025875_02310</name>
</gene>
<reference evidence="8" key="1">
    <citation type="journal article" date="2014" name="Int. J. Syst. Evol. Microbiol.">
        <title>Complete genome sequence of Corynebacterium casei LMG S-19264T (=DSM 44701T), isolated from a smear-ripened cheese.</title>
        <authorList>
            <consortium name="US DOE Joint Genome Institute (JGI-PGF)"/>
            <person name="Walter F."/>
            <person name="Albersmeier A."/>
            <person name="Kalinowski J."/>
            <person name="Ruckert C."/>
        </authorList>
    </citation>
    <scope>NUCLEOTIDE SEQUENCE</scope>
    <source>
        <strain evidence="8">NBRC 112290</strain>
    </source>
</reference>
<protein>
    <submittedName>
        <fullName evidence="8">Membrane protein</fullName>
    </submittedName>
</protein>
<evidence type="ECO:0000256" key="5">
    <source>
        <dbReference type="ARBA" id="ARBA00022989"/>
    </source>
</evidence>
<keyword evidence="4 7" id="KW-0812">Transmembrane</keyword>
<feature type="transmembrane region" description="Helical" evidence="7">
    <location>
        <begin position="63"/>
        <end position="84"/>
    </location>
</feature>
<dbReference type="Pfam" id="PF03547">
    <property type="entry name" value="Mem_trans"/>
    <property type="match status" value="2"/>
</dbReference>
<feature type="transmembrane region" description="Helical" evidence="7">
    <location>
        <begin position="110"/>
        <end position="140"/>
    </location>
</feature>
<evidence type="ECO:0000256" key="1">
    <source>
        <dbReference type="ARBA" id="ARBA00004141"/>
    </source>
</evidence>
<organism evidence="8 9">
    <name type="scientific">Litorihabitans aurantiacus</name>
    <dbReference type="NCBI Taxonomy" id="1930061"/>
    <lineage>
        <taxon>Bacteria</taxon>
        <taxon>Bacillati</taxon>
        <taxon>Actinomycetota</taxon>
        <taxon>Actinomycetes</taxon>
        <taxon>Micrococcales</taxon>
        <taxon>Beutenbergiaceae</taxon>
        <taxon>Litorihabitans</taxon>
    </lineage>
</organism>
<dbReference type="Proteomes" id="UP001157161">
    <property type="component" value="Unassembled WGS sequence"/>
</dbReference>
<feature type="transmembrane region" description="Helical" evidence="7">
    <location>
        <begin position="35"/>
        <end position="51"/>
    </location>
</feature>
<feature type="transmembrane region" description="Helical" evidence="7">
    <location>
        <begin position="161"/>
        <end position="178"/>
    </location>
</feature>
<keyword evidence="6 7" id="KW-0472">Membrane</keyword>
<evidence type="ECO:0000256" key="3">
    <source>
        <dbReference type="ARBA" id="ARBA00022475"/>
    </source>
</evidence>
<dbReference type="PANTHER" id="PTHR36838">
    <property type="entry name" value="AUXIN EFFLUX CARRIER FAMILY PROTEIN"/>
    <property type="match status" value="1"/>
</dbReference>
<dbReference type="GO" id="GO:0055085">
    <property type="term" value="P:transmembrane transport"/>
    <property type="evidence" value="ECO:0007669"/>
    <property type="project" value="InterPro"/>
</dbReference>
<feature type="transmembrane region" description="Helical" evidence="7">
    <location>
        <begin position="190"/>
        <end position="210"/>
    </location>
</feature>
<proteinExistence type="predicted"/>
<name>A0AA37XAP8_9MICO</name>
<dbReference type="GO" id="GO:0016020">
    <property type="term" value="C:membrane"/>
    <property type="evidence" value="ECO:0007669"/>
    <property type="project" value="UniProtKB-SubCell"/>
</dbReference>
<evidence type="ECO:0000313" key="8">
    <source>
        <dbReference type="EMBL" id="GMA30239.1"/>
    </source>
</evidence>
<comment type="caution">
    <text evidence="8">The sequence shown here is derived from an EMBL/GenBank/DDBJ whole genome shotgun (WGS) entry which is preliminary data.</text>
</comment>
<comment type="subcellular location">
    <subcellularLocation>
        <location evidence="1">Membrane</location>
        <topology evidence="1">Multi-pass membrane protein</topology>
    </subcellularLocation>
</comment>
<dbReference type="AlphaFoldDB" id="A0AA37XAP8"/>
<keyword evidence="2" id="KW-0813">Transport</keyword>
<keyword evidence="3" id="KW-1003">Cell membrane</keyword>
<evidence type="ECO:0000256" key="2">
    <source>
        <dbReference type="ARBA" id="ARBA00022448"/>
    </source>
</evidence>
<dbReference type="EMBL" id="BSUM01000001">
    <property type="protein sequence ID" value="GMA30239.1"/>
    <property type="molecule type" value="Genomic_DNA"/>
</dbReference>
<accession>A0AA37XAP8</accession>
<evidence type="ECO:0000256" key="4">
    <source>
        <dbReference type="ARBA" id="ARBA00022692"/>
    </source>
</evidence>
<evidence type="ECO:0000256" key="7">
    <source>
        <dbReference type="SAM" id="Phobius"/>
    </source>
</evidence>
<evidence type="ECO:0000313" key="9">
    <source>
        <dbReference type="Proteomes" id="UP001157161"/>
    </source>
</evidence>
<evidence type="ECO:0000256" key="6">
    <source>
        <dbReference type="ARBA" id="ARBA00023136"/>
    </source>
</evidence>
<sequence length="255" mass="26119">MLAGFALIGAIVAVGYLVGRTGVLGEGAATVLSRLSFFVGAPALLYVTLARSDVATIVEPRSLVSYGTSLAMILIYVLVARLLLRRPAGETVIGGLSAGYVNAGNLGIPIAVYALGGAAAAAPTMMFQLVVLAPAAFVVLDQLENRSPDRRLRNALTPLRNPILLASLAGVVSAATRWEPPAVVMAPVETLGGVAVPAMLLAFGISLRGAPVPGRSPERGRLALVVALKSVVQPALAWGVGAAVGLEGRRCWPPS</sequence>
<keyword evidence="9" id="KW-1185">Reference proteome</keyword>
<dbReference type="InterPro" id="IPR004776">
    <property type="entry name" value="Mem_transp_PIN-like"/>
</dbReference>
<keyword evidence="5 7" id="KW-1133">Transmembrane helix</keyword>